<name>A0A656JQW8_PSESF</name>
<evidence type="ECO:0000256" key="5">
    <source>
        <dbReference type="SAM" id="Phobius"/>
    </source>
</evidence>
<dbReference type="GO" id="GO:0016020">
    <property type="term" value="C:membrane"/>
    <property type="evidence" value="ECO:0007669"/>
    <property type="project" value="UniProtKB-SubCell"/>
</dbReference>
<dbReference type="InterPro" id="IPR007829">
    <property type="entry name" value="TM2"/>
</dbReference>
<gene>
    <name evidence="7" type="ORF">A245_31628</name>
</gene>
<evidence type="ECO:0000256" key="4">
    <source>
        <dbReference type="ARBA" id="ARBA00023136"/>
    </source>
</evidence>
<keyword evidence="2 5" id="KW-0812">Transmembrane</keyword>
<evidence type="ECO:0000256" key="3">
    <source>
        <dbReference type="ARBA" id="ARBA00022989"/>
    </source>
</evidence>
<feature type="domain" description="TM2" evidence="6">
    <location>
        <begin position="8"/>
        <end position="50"/>
    </location>
</feature>
<dbReference type="EMBL" id="AOKF01002693">
    <property type="protein sequence ID" value="EPN45971.1"/>
    <property type="molecule type" value="Genomic_DNA"/>
</dbReference>
<dbReference type="Pfam" id="PF05154">
    <property type="entry name" value="TM2"/>
    <property type="match status" value="1"/>
</dbReference>
<comment type="caution">
    <text evidence="7">The sequence shown here is derived from an EMBL/GenBank/DDBJ whole genome shotgun (WGS) entry which is preliminary data.</text>
</comment>
<comment type="subcellular location">
    <subcellularLocation>
        <location evidence="1">Membrane</location>
        <topology evidence="1">Multi-pass membrane protein</topology>
    </subcellularLocation>
</comment>
<proteinExistence type="predicted"/>
<sequence>MNGYRSDTHSKVMGYLMWIFGFLGAHRFYYGKPVTGTIWFFTFGLFGIGW</sequence>
<reference evidence="7 8" key="1">
    <citation type="journal article" date="2013" name="PLoS Pathog.">
        <title>Genomic analysis of the Kiwifruit pathogen Pseudomonas syringae pv. actinidiae provides insight into the origins of an emergent plant disease.</title>
        <authorList>
            <person name="McCann H.C."/>
            <person name="Rikkerink E.H."/>
            <person name="Bertels F."/>
            <person name="Fiers M."/>
            <person name="Lu A."/>
            <person name="Rees-George J."/>
            <person name="Andersen M.T."/>
            <person name="Gleave A.P."/>
            <person name="Haubold B."/>
            <person name="Wohlers M.W."/>
            <person name="Guttman D.S."/>
            <person name="Wang P.W."/>
            <person name="Straub C."/>
            <person name="Vanneste J.L."/>
            <person name="Rainey P.B."/>
            <person name="Templeton M.D."/>
        </authorList>
    </citation>
    <scope>NUCLEOTIDE SEQUENCE [LARGE SCALE GENOMIC DNA]</scope>
    <source>
        <strain evidence="7 8">ICMP 19096</strain>
    </source>
</reference>
<keyword evidence="4 5" id="KW-0472">Membrane</keyword>
<dbReference type="AlphaFoldDB" id="A0A656JQW8"/>
<evidence type="ECO:0000313" key="7">
    <source>
        <dbReference type="EMBL" id="EPN45971.1"/>
    </source>
</evidence>
<evidence type="ECO:0000259" key="6">
    <source>
        <dbReference type="Pfam" id="PF05154"/>
    </source>
</evidence>
<feature type="non-terminal residue" evidence="7">
    <location>
        <position position="50"/>
    </location>
</feature>
<evidence type="ECO:0000256" key="1">
    <source>
        <dbReference type="ARBA" id="ARBA00004141"/>
    </source>
</evidence>
<evidence type="ECO:0000256" key="2">
    <source>
        <dbReference type="ARBA" id="ARBA00022692"/>
    </source>
</evidence>
<feature type="transmembrane region" description="Helical" evidence="5">
    <location>
        <begin position="12"/>
        <end position="30"/>
    </location>
</feature>
<dbReference type="Proteomes" id="UP000018849">
    <property type="component" value="Unassembled WGS sequence"/>
</dbReference>
<accession>A0A656JQW8</accession>
<organism evidence="7 8">
    <name type="scientific">Pseudomonas syringae pv. actinidiae ICMP 19096</name>
    <dbReference type="NCBI Taxonomy" id="1194405"/>
    <lineage>
        <taxon>Bacteria</taxon>
        <taxon>Pseudomonadati</taxon>
        <taxon>Pseudomonadota</taxon>
        <taxon>Gammaproteobacteria</taxon>
        <taxon>Pseudomonadales</taxon>
        <taxon>Pseudomonadaceae</taxon>
        <taxon>Pseudomonas</taxon>
        <taxon>Pseudomonas syringae</taxon>
    </lineage>
</organism>
<evidence type="ECO:0000313" key="8">
    <source>
        <dbReference type="Proteomes" id="UP000018849"/>
    </source>
</evidence>
<keyword evidence="3 5" id="KW-1133">Transmembrane helix</keyword>
<protein>
    <recommendedName>
        <fullName evidence="6">TM2 domain-containing protein</fullName>
    </recommendedName>
</protein>